<evidence type="ECO:0000313" key="2">
    <source>
        <dbReference type="EMBL" id="CAF1434812.1"/>
    </source>
</evidence>
<reference evidence="1" key="1">
    <citation type="submission" date="2021-02" db="EMBL/GenBank/DDBJ databases">
        <authorList>
            <person name="Nowell W R."/>
        </authorList>
    </citation>
    <scope>NUCLEOTIDE SEQUENCE</scope>
</reference>
<accession>A0A815ILB5</accession>
<proteinExistence type="predicted"/>
<protein>
    <submittedName>
        <fullName evidence="1">Uncharacterized protein</fullName>
    </submittedName>
</protein>
<sequence>MTMTQDELSPSTMLNEVQLSDTEVLYLVERLQMQDHMNPDDIPNTIAELENFYTFLKNNDDAMAVPSPMVDKAWHQHILNTKMYNTFSRQHFGIEILHHAPFWTGNIAEVEARLTVDVEAAVLETYKSIAAMLGVENVNKTVWLIDEVELDRLLRPSVTHTEL</sequence>
<dbReference type="EMBL" id="CAJNOO010004136">
    <property type="protein sequence ID" value="CAF1369973.1"/>
    <property type="molecule type" value="Genomic_DNA"/>
</dbReference>
<comment type="caution">
    <text evidence="1">The sequence shown here is derived from an EMBL/GenBank/DDBJ whole genome shotgun (WGS) entry which is preliminary data.</text>
</comment>
<organism evidence="1 3">
    <name type="scientific">Rotaria sordida</name>
    <dbReference type="NCBI Taxonomy" id="392033"/>
    <lineage>
        <taxon>Eukaryota</taxon>
        <taxon>Metazoa</taxon>
        <taxon>Spiralia</taxon>
        <taxon>Gnathifera</taxon>
        <taxon>Rotifera</taxon>
        <taxon>Eurotatoria</taxon>
        <taxon>Bdelloidea</taxon>
        <taxon>Philodinida</taxon>
        <taxon>Philodinidae</taxon>
        <taxon>Rotaria</taxon>
    </lineage>
</organism>
<evidence type="ECO:0000313" key="1">
    <source>
        <dbReference type="EMBL" id="CAF1369973.1"/>
    </source>
</evidence>
<gene>
    <name evidence="1" type="ORF">RFH988_LOCUS33285</name>
    <name evidence="2" type="ORF">SEV965_LOCUS32933</name>
</gene>
<name>A0A815ILB5_9BILA</name>
<evidence type="ECO:0000313" key="3">
    <source>
        <dbReference type="Proteomes" id="UP000663882"/>
    </source>
</evidence>
<dbReference type="OrthoDB" id="9981320at2759"/>
<dbReference type="EMBL" id="CAJNOU010004278">
    <property type="protein sequence ID" value="CAF1434812.1"/>
    <property type="molecule type" value="Genomic_DNA"/>
</dbReference>
<dbReference type="AlphaFoldDB" id="A0A815ILB5"/>
<dbReference type="Proteomes" id="UP000663882">
    <property type="component" value="Unassembled WGS sequence"/>
</dbReference>
<dbReference type="Proteomes" id="UP000663889">
    <property type="component" value="Unassembled WGS sequence"/>
</dbReference>